<feature type="region of interest" description="Disordered" evidence="12">
    <location>
        <begin position="27"/>
        <end position="47"/>
    </location>
</feature>
<dbReference type="GO" id="GO:0000139">
    <property type="term" value="C:Golgi membrane"/>
    <property type="evidence" value="ECO:0007669"/>
    <property type="project" value="UniProtKB-SubCell"/>
</dbReference>
<feature type="region of interest" description="Disordered" evidence="12">
    <location>
        <begin position="280"/>
        <end position="319"/>
    </location>
</feature>
<dbReference type="InterPro" id="IPR006639">
    <property type="entry name" value="Preselin/SPP"/>
</dbReference>
<evidence type="ECO:0000256" key="10">
    <source>
        <dbReference type="ARBA" id="ARBA00066080"/>
    </source>
</evidence>
<protein>
    <recommendedName>
        <fullName evidence="11">Presenilin</fullName>
        <ecNumber evidence="11">3.4.23.-</ecNumber>
    </recommendedName>
</protein>
<feature type="transmembrane region" description="Helical" evidence="11">
    <location>
        <begin position="207"/>
        <end position="224"/>
    </location>
</feature>
<evidence type="ECO:0000256" key="5">
    <source>
        <dbReference type="ARBA" id="ARBA00022976"/>
    </source>
</evidence>
<feature type="transmembrane region" description="Helical" evidence="11">
    <location>
        <begin position="468"/>
        <end position="486"/>
    </location>
</feature>
<dbReference type="GO" id="GO:0016485">
    <property type="term" value="P:protein processing"/>
    <property type="evidence" value="ECO:0007669"/>
    <property type="project" value="InterPro"/>
</dbReference>
<feature type="transmembrane region" description="Helical" evidence="11">
    <location>
        <begin position="151"/>
        <end position="174"/>
    </location>
</feature>
<accession>A0AAV2YLR8</accession>
<dbReference type="GO" id="GO:0006509">
    <property type="term" value="P:membrane protein ectodomain proteolysis"/>
    <property type="evidence" value="ECO:0007669"/>
    <property type="project" value="TreeGrafter"/>
</dbReference>
<comment type="subcellular location">
    <subcellularLocation>
        <location evidence="11">Endoplasmic reticulum membrane</location>
        <topology evidence="11">Multi-pass membrane protein</topology>
    </subcellularLocation>
    <subcellularLocation>
        <location evidence="11">Golgi apparatus membrane</location>
        <topology evidence="11">Multi-pass membrane protein</topology>
    </subcellularLocation>
</comment>
<dbReference type="GO" id="GO:0044351">
    <property type="term" value="P:macropinocytosis"/>
    <property type="evidence" value="ECO:0007669"/>
    <property type="project" value="UniProtKB-ARBA"/>
</dbReference>
<dbReference type="FunFam" id="1.10.472.100:FF:000003">
    <property type="entry name" value="Presenilin"/>
    <property type="match status" value="1"/>
</dbReference>
<comment type="function">
    <text evidence="11">Probable subunit of the gamma-secretase complex, an endoprotease complex that catalyzes the intramembrane cleavage of integral membrane proteins such as Notch receptors.</text>
</comment>
<dbReference type="GO" id="GO:0005789">
    <property type="term" value="C:endoplasmic reticulum membrane"/>
    <property type="evidence" value="ECO:0007669"/>
    <property type="project" value="UniProtKB-SubCell"/>
</dbReference>
<dbReference type="SMART" id="SM00730">
    <property type="entry name" value="PSN"/>
    <property type="match status" value="1"/>
</dbReference>
<dbReference type="AlphaFoldDB" id="A0AAV2YLR8"/>
<dbReference type="Proteomes" id="UP001146120">
    <property type="component" value="Unassembled WGS sequence"/>
</dbReference>
<evidence type="ECO:0000256" key="4">
    <source>
        <dbReference type="ARBA" id="ARBA00022824"/>
    </source>
</evidence>
<feature type="compositionally biased region" description="Polar residues" evidence="12">
    <location>
        <begin position="305"/>
        <end position="319"/>
    </location>
</feature>
<keyword evidence="14" id="KW-1185">Reference proteome</keyword>
<keyword evidence="11" id="KW-0645">Protease</keyword>
<dbReference type="GO" id="GO:0070765">
    <property type="term" value="C:gamma-secretase complex"/>
    <property type="evidence" value="ECO:0007669"/>
    <property type="project" value="UniProtKB-ARBA"/>
</dbReference>
<feature type="region of interest" description="Disordered" evidence="12">
    <location>
        <begin position="1"/>
        <end position="20"/>
    </location>
</feature>
<dbReference type="InterPro" id="IPR042524">
    <property type="entry name" value="Presenilin_C"/>
</dbReference>
<keyword evidence="3 11" id="KW-0378">Hydrolase</keyword>
<dbReference type="Gene3D" id="1.10.472.100">
    <property type="entry name" value="Presenilin"/>
    <property type="match status" value="1"/>
</dbReference>
<evidence type="ECO:0000256" key="7">
    <source>
        <dbReference type="ARBA" id="ARBA00023034"/>
    </source>
</evidence>
<dbReference type="EC" id="3.4.23.-" evidence="11"/>
<evidence type="ECO:0000256" key="12">
    <source>
        <dbReference type="SAM" id="MobiDB-lite"/>
    </source>
</evidence>
<dbReference type="Pfam" id="PF01080">
    <property type="entry name" value="Presenilin"/>
    <property type="match status" value="1"/>
</dbReference>
<comment type="subunit">
    <text evidence="10">Homodimer. Component of the gamma-secretase complex, a complex composed of a presenilin homodimer, nicastrin, aph1 and pen2.</text>
</comment>
<evidence type="ECO:0000256" key="1">
    <source>
        <dbReference type="ARBA" id="ARBA00008604"/>
    </source>
</evidence>
<evidence type="ECO:0000256" key="3">
    <source>
        <dbReference type="ARBA" id="ARBA00022801"/>
    </source>
</evidence>
<feature type="transmembrane region" description="Helical" evidence="11">
    <location>
        <begin position="180"/>
        <end position="200"/>
    </location>
</feature>
<dbReference type="GO" id="GO:0042500">
    <property type="term" value="F:aspartic endopeptidase activity, intramembrane cleaving"/>
    <property type="evidence" value="ECO:0007669"/>
    <property type="project" value="InterPro"/>
</dbReference>
<proteinExistence type="inferred from homology"/>
<evidence type="ECO:0000313" key="13">
    <source>
        <dbReference type="EMBL" id="DAZ94900.1"/>
    </source>
</evidence>
<reference evidence="13" key="2">
    <citation type="journal article" date="2023" name="Microbiol Resour">
        <title>Decontamination and Annotation of the Draft Genome Sequence of the Oomycete Lagenidium giganteum ARSEF 373.</title>
        <authorList>
            <person name="Morgan W.R."/>
            <person name="Tartar A."/>
        </authorList>
    </citation>
    <scope>NUCLEOTIDE SEQUENCE</scope>
    <source>
        <strain evidence="13">ARSEF 373</strain>
    </source>
</reference>
<feature type="compositionally biased region" description="Polar residues" evidence="12">
    <location>
        <begin position="338"/>
        <end position="348"/>
    </location>
</feature>
<feature type="transmembrane region" description="Helical" evidence="11">
    <location>
        <begin position="441"/>
        <end position="462"/>
    </location>
</feature>
<evidence type="ECO:0000256" key="6">
    <source>
        <dbReference type="ARBA" id="ARBA00022989"/>
    </source>
</evidence>
<feature type="region of interest" description="Disordered" evidence="12">
    <location>
        <begin position="332"/>
        <end position="363"/>
    </location>
</feature>
<keyword evidence="6 11" id="KW-1133">Transmembrane helix</keyword>
<dbReference type="PRINTS" id="PR01072">
    <property type="entry name" value="PRESENILIN"/>
</dbReference>
<evidence type="ECO:0000256" key="9">
    <source>
        <dbReference type="ARBA" id="ARBA00053367"/>
    </source>
</evidence>
<comment type="similarity">
    <text evidence="1 11">Belongs to the peptidase A22A family.</text>
</comment>
<comment type="function">
    <text evidence="9">Probable catalytic subunit of the gamma-secretase complex, an endoprotease complex that catalyzes the intramembrane cleavage of integral membrane proteins such as Notch receptors. Requires the other members of the gamma-secretase complex to have a protease activity.</text>
</comment>
<dbReference type="PANTHER" id="PTHR10202:SF13">
    <property type="entry name" value="PRESENILIN HOMOLOG"/>
    <property type="match status" value="1"/>
</dbReference>
<organism evidence="13 14">
    <name type="scientific">Lagenidium giganteum</name>
    <dbReference type="NCBI Taxonomy" id="4803"/>
    <lineage>
        <taxon>Eukaryota</taxon>
        <taxon>Sar</taxon>
        <taxon>Stramenopiles</taxon>
        <taxon>Oomycota</taxon>
        <taxon>Peronosporomycetes</taxon>
        <taxon>Pythiales</taxon>
        <taxon>Pythiaceae</taxon>
    </lineage>
</organism>
<keyword evidence="2 11" id="KW-0812">Transmembrane</keyword>
<keyword evidence="8 11" id="KW-0472">Membrane</keyword>
<dbReference type="EMBL" id="DAKRPA010000227">
    <property type="protein sequence ID" value="DAZ94900.1"/>
    <property type="molecule type" value="Genomic_DNA"/>
</dbReference>
<name>A0AAV2YLR8_9STRA</name>
<dbReference type="PANTHER" id="PTHR10202">
    <property type="entry name" value="PRESENILIN"/>
    <property type="match status" value="1"/>
</dbReference>
<evidence type="ECO:0000256" key="2">
    <source>
        <dbReference type="ARBA" id="ARBA00022692"/>
    </source>
</evidence>
<feature type="transmembrane region" description="Helical" evidence="11">
    <location>
        <begin position="117"/>
        <end position="139"/>
    </location>
</feature>
<keyword evidence="7 11" id="KW-0333">Golgi apparatus</keyword>
<gene>
    <name evidence="13" type="ORF">N0F65_003070</name>
</gene>
<keyword evidence="4 11" id="KW-0256">Endoplasmic reticulum</keyword>
<evidence type="ECO:0000256" key="8">
    <source>
        <dbReference type="ARBA" id="ARBA00023136"/>
    </source>
</evidence>
<comment type="caution">
    <text evidence="13">The sequence shown here is derived from an EMBL/GenBank/DDBJ whole genome shotgun (WGS) entry which is preliminary data.</text>
</comment>
<evidence type="ECO:0000313" key="14">
    <source>
        <dbReference type="Proteomes" id="UP001146120"/>
    </source>
</evidence>
<comment type="domain">
    <text evidence="11">The PAL motif is required for normal active site conformation.</text>
</comment>
<keyword evidence="5 11" id="KW-0914">Notch signaling pathway</keyword>
<evidence type="ECO:0000256" key="11">
    <source>
        <dbReference type="RuleBase" id="RU361148"/>
    </source>
</evidence>
<dbReference type="GO" id="GO:0007219">
    <property type="term" value="P:Notch signaling pathway"/>
    <property type="evidence" value="ECO:0007669"/>
    <property type="project" value="UniProtKB-KW"/>
</dbReference>
<reference evidence="13" key="1">
    <citation type="submission" date="2022-11" db="EMBL/GenBank/DDBJ databases">
        <authorList>
            <person name="Morgan W.R."/>
            <person name="Tartar A."/>
        </authorList>
    </citation>
    <scope>NUCLEOTIDE SEQUENCE</scope>
    <source>
        <strain evidence="13">ARSEF 373</strain>
    </source>
</reference>
<feature type="transmembrane region" description="Helical" evidence="11">
    <location>
        <begin position="230"/>
        <end position="249"/>
    </location>
</feature>
<sequence>MEQRLEQPAEMTPSEDDDVRERLLPIRSAATSPSNAAHEDAKGCGSDDEFSHEELMHSIGSFSAVVLPVTITMLLASVASLNILDPDTAAALANAYLVYSPDESDASASDGTKLEEAVINALAIVSFFLVATFVIVFCYKYNFTRMLIGYMMFSSAMLLGLLGGHMATVVIGQLHLTVDVITMLMATYNFAVVGVVAIFYQKGVPMWLTQVYLVFTSVIMAWQLGQFPEWTTWALVVVLAFYDLCAVLTPCGPLKWLVNLVQQEGRPLPGLLYEAEIRRAPTPGSSRPPTANQAAPSGYDPVPASSGSASPTAHQRRTVSANKYYQCEADIPMRTDSRPGTSVTTQMRGTVAGPTGPSQETGSGARLRQRLIAFYEHHNPSAIHRVDHILERYKGREDELWQDLHQKYYEDDGDDSNTIKLGLGDFVFYSVLVSRAAQFDFSAMIASLVTVLMGLGGTLFLLGVYKKALPALPISILLAVTVYFWLRGVFVEFASQFLDLGIIA</sequence>
<feature type="transmembrane region" description="Helical" evidence="11">
    <location>
        <begin position="62"/>
        <end position="84"/>
    </location>
</feature>
<feature type="compositionally biased region" description="Polar residues" evidence="12">
    <location>
        <begin position="283"/>
        <end position="295"/>
    </location>
</feature>
<dbReference type="InterPro" id="IPR001108">
    <property type="entry name" value="Peptidase_A22A"/>
</dbReference>